<evidence type="ECO:0000313" key="6">
    <source>
        <dbReference type="Proteomes" id="UP000266328"/>
    </source>
</evidence>
<gene>
    <name evidence="5" type="ORF">SMC7_01705</name>
</gene>
<dbReference type="Proteomes" id="UP000266328">
    <property type="component" value="Unassembled WGS sequence"/>
</dbReference>
<dbReference type="GO" id="GO:0016829">
    <property type="term" value="F:lyase activity"/>
    <property type="evidence" value="ECO:0007669"/>
    <property type="project" value="UniProtKB-KW"/>
</dbReference>
<evidence type="ECO:0000259" key="3">
    <source>
        <dbReference type="Pfam" id="PF04295"/>
    </source>
</evidence>
<dbReference type="OrthoDB" id="9804574at2"/>
<proteinExistence type="inferred from homology"/>
<dbReference type="PANTHER" id="PTHR30536:SF5">
    <property type="entry name" value="ALTRONATE DEHYDRATASE"/>
    <property type="match status" value="1"/>
</dbReference>
<comment type="similarity">
    <text evidence="1">Belongs to the UxaA family.</text>
</comment>
<protein>
    <submittedName>
        <fullName evidence="5">D-galactarate dehydratase</fullName>
    </submittedName>
</protein>
<evidence type="ECO:0000259" key="4">
    <source>
        <dbReference type="Pfam" id="PF20629"/>
    </source>
</evidence>
<dbReference type="PANTHER" id="PTHR30536">
    <property type="entry name" value="ALTRONATE/GALACTARATE DEHYDRATASE"/>
    <property type="match status" value="1"/>
</dbReference>
<dbReference type="Pfam" id="PF04295">
    <property type="entry name" value="GD_AH_second"/>
    <property type="match status" value="1"/>
</dbReference>
<dbReference type="InterPro" id="IPR052172">
    <property type="entry name" value="UxaA_altronate/galactarate_dh"/>
</dbReference>
<keyword evidence="2" id="KW-0456">Lyase</keyword>
<dbReference type="EMBL" id="QXIS01000007">
    <property type="protein sequence ID" value="RIE06556.1"/>
    <property type="molecule type" value="Genomic_DNA"/>
</dbReference>
<feature type="domain" description="D-galactarate/Altronate dehydratase second" evidence="3">
    <location>
        <begin position="5"/>
        <end position="137"/>
    </location>
</feature>
<dbReference type="AlphaFoldDB" id="A0A398CT19"/>
<keyword evidence="6" id="KW-1185">Reference proteome</keyword>
<comment type="caution">
    <text evidence="5">The sequence shown here is derived from an EMBL/GenBank/DDBJ whole genome shotgun (WGS) entry which is preliminary data.</text>
</comment>
<dbReference type="InterPro" id="IPR007392">
    <property type="entry name" value="GD_AH_second"/>
</dbReference>
<feature type="domain" description="D-galactarate/Altronate dehydratase C-terminal" evidence="4">
    <location>
        <begin position="149"/>
        <end position="388"/>
    </location>
</feature>
<dbReference type="Pfam" id="PF20629">
    <property type="entry name" value="GD_AH_C"/>
    <property type="match status" value="1"/>
</dbReference>
<accession>A0A398CT19</accession>
<name>A0A398CT19_9BACT</name>
<reference evidence="5 6" key="1">
    <citation type="submission" date="2018-09" db="EMBL/GenBank/DDBJ databases">
        <title>Discovery and Ecogenomic Context for Candidatus Cryosericales, a Global Caldiserica Order Active in Thawing Permafrost.</title>
        <authorList>
            <person name="Martinez M.A."/>
            <person name="Woodcroft B.J."/>
            <person name="Ignacio Espinoza J.C."/>
            <person name="Zayed A."/>
            <person name="Singleton C.M."/>
            <person name="Boyd J."/>
            <person name="Li Y.-F."/>
            <person name="Purvine S."/>
            <person name="Maughan H."/>
            <person name="Hodgkins S.B."/>
            <person name="Anderson D."/>
            <person name="Sederholm M."/>
            <person name="Temperton B."/>
            <person name="Saleska S.R."/>
            <person name="Tyson G.W."/>
            <person name="Rich V.I."/>
        </authorList>
    </citation>
    <scope>NUCLEOTIDE SEQUENCE [LARGE SCALE GENOMIC DNA]</scope>
    <source>
        <strain evidence="5 6">SMC7</strain>
    </source>
</reference>
<evidence type="ECO:0000256" key="2">
    <source>
        <dbReference type="ARBA" id="ARBA00023239"/>
    </source>
</evidence>
<evidence type="ECO:0000256" key="1">
    <source>
        <dbReference type="ARBA" id="ARBA00010986"/>
    </source>
</evidence>
<dbReference type="InterPro" id="IPR048332">
    <property type="entry name" value="GD_AH_C"/>
</dbReference>
<organism evidence="5 6">
    <name type="scientific">Candidatus Cryosericum terrychapinii</name>
    <dbReference type="NCBI Taxonomy" id="2290919"/>
    <lineage>
        <taxon>Bacteria</taxon>
        <taxon>Pseudomonadati</taxon>
        <taxon>Caldisericota/Cryosericota group</taxon>
        <taxon>Candidatus Cryosericota</taxon>
        <taxon>Candidatus Cryosericia</taxon>
        <taxon>Candidatus Cryosericales</taxon>
        <taxon>Candidatus Cryosericaceae</taxon>
        <taxon>Candidatus Cryosericum</taxon>
    </lineage>
</organism>
<dbReference type="GO" id="GO:0019698">
    <property type="term" value="P:D-galacturonate catabolic process"/>
    <property type="evidence" value="ECO:0007669"/>
    <property type="project" value="TreeGrafter"/>
</dbReference>
<dbReference type="RefSeq" id="WP_119088654.1">
    <property type="nucleotide sequence ID" value="NZ_QXIS01000007.1"/>
</dbReference>
<evidence type="ECO:0000313" key="5">
    <source>
        <dbReference type="EMBL" id="RIE06556.1"/>
    </source>
</evidence>
<sequence length="400" mass="42305">MSILGYTRSDGRVGIRNLVLILAIARGPHFVAAKICEQVRGTTYFVAGDEDGRDSDDRLTIARVHAGLGSNPNVGAVMIVCNSRTTGYPELRADVLASEIRKTGKPVEILDLEKCDGGLYGALGQGVRVARRLVVQISRQRRTSSDFGALTIGIKCGLSDATSGLAGNPVVGYAVDRLLDSGGTAFFSETTEVIGAEHILARRCHDDTVRRAFLDAVAKTEEAAKATGEDIRTINPIPANIEAGITTLEEKSLGAVAKSGHHTIQGVLRYAERPASTGLFFVDSWMSSSSLFLGYAASGAQLIIFQLGGGALHVDAALPSTSTGLVAPIFYATGNPRTSRNLKDEIDFDSSSIIEHGALLAEVGEQLVGILSDVASGTFTKAEALLYQDPVDVYLKGPQL</sequence>